<dbReference type="PANTHER" id="PTHR47623">
    <property type="entry name" value="OS09G0287300 PROTEIN"/>
    <property type="match status" value="1"/>
</dbReference>
<dbReference type="CDD" id="cd07067">
    <property type="entry name" value="HP_PGM_like"/>
    <property type="match status" value="1"/>
</dbReference>
<dbReference type="InterPro" id="IPR013078">
    <property type="entry name" value="His_Pase_superF_clade-1"/>
</dbReference>
<organism evidence="1 2">
    <name type="scientific">Cellulomonas persica</name>
    <dbReference type="NCBI Taxonomy" id="76861"/>
    <lineage>
        <taxon>Bacteria</taxon>
        <taxon>Bacillati</taxon>
        <taxon>Actinomycetota</taxon>
        <taxon>Actinomycetes</taxon>
        <taxon>Micrococcales</taxon>
        <taxon>Cellulomonadaceae</taxon>
        <taxon>Cellulomonas</taxon>
    </lineage>
</organism>
<dbReference type="Proteomes" id="UP000321386">
    <property type="component" value="Unassembled WGS sequence"/>
</dbReference>
<dbReference type="PANTHER" id="PTHR47623:SF1">
    <property type="entry name" value="OS09G0287300 PROTEIN"/>
    <property type="match status" value="1"/>
</dbReference>
<keyword evidence="2" id="KW-1185">Reference proteome</keyword>
<dbReference type="EMBL" id="BJUA01000011">
    <property type="protein sequence ID" value="GEK18625.1"/>
    <property type="molecule type" value="Genomic_DNA"/>
</dbReference>
<gene>
    <name evidence="1" type="ORF">CPE01_23580</name>
</gene>
<comment type="caution">
    <text evidence="1">The sequence shown here is derived from an EMBL/GenBank/DDBJ whole genome shotgun (WGS) entry which is preliminary data.</text>
</comment>
<name>A0A510V0L3_9CELL</name>
<dbReference type="AlphaFoldDB" id="A0A510V0L3"/>
<evidence type="ECO:0000313" key="1">
    <source>
        <dbReference type="EMBL" id="GEK18625.1"/>
    </source>
</evidence>
<dbReference type="RefSeq" id="WP_246783901.1">
    <property type="nucleotide sequence ID" value="NZ_BJUA01000011.1"/>
</dbReference>
<evidence type="ECO:0000313" key="2">
    <source>
        <dbReference type="Proteomes" id="UP000321386"/>
    </source>
</evidence>
<reference evidence="1 2" key="1">
    <citation type="submission" date="2019-07" db="EMBL/GenBank/DDBJ databases">
        <title>Whole genome shotgun sequence of Cellulomonas persica NBRC 101101.</title>
        <authorList>
            <person name="Hosoyama A."/>
            <person name="Uohara A."/>
            <person name="Ohji S."/>
            <person name="Ichikawa N."/>
        </authorList>
    </citation>
    <scope>NUCLEOTIDE SEQUENCE [LARGE SCALE GENOMIC DNA]</scope>
    <source>
        <strain evidence="1 2">NBRC 101101</strain>
    </source>
</reference>
<accession>A0A510V0L3</accession>
<dbReference type="SUPFAM" id="SSF53254">
    <property type="entry name" value="Phosphoglycerate mutase-like"/>
    <property type="match status" value="1"/>
</dbReference>
<dbReference type="InterPro" id="IPR029033">
    <property type="entry name" value="His_PPase_superfam"/>
</dbReference>
<dbReference type="Gene3D" id="3.40.50.1240">
    <property type="entry name" value="Phosphoglycerate mutase-like"/>
    <property type="match status" value="1"/>
</dbReference>
<dbReference type="SMART" id="SM00855">
    <property type="entry name" value="PGAM"/>
    <property type="match status" value="1"/>
</dbReference>
<protein>
    <submittedName>
        <fullName evidence="1">Phosphohistidine phosphatase</fullName>
    </submittedName>
</protein>
<dbReference type="Pfam" id="PF00300">
    <property type="entry name" value="His_Phos_1"/>
    <property type="match status" value="1"/>
</dbReference>
<proteinExistence type="predicted"/>
<sequence>MTTPRRLVLLRHAKAEHPAGLPDHSRPLALAGRRQSPLVGAAMAEAGIAPDLVWCSSSVRTRQTWELVRGALGLQPPVEYRDEVYDAGTASLLALVAAAPEDVRTLVVVGHEPTMSHAAATLAGPESDPATVARVQLGVPTASWSWLELAGSWDEVEPRAARLVRLVTPG</sequence>